<dbReference type="STRING" id="216946.STURO_v1c09220"/>
<evidence type="ECO:0008006" key="4">
    <source>
        <dbReference type="Google" id="ProtNLM"/>
    </source>
</evidence>
<evidence type="ECO:0000313" key="2">
    <source>
        <dbReference type="EMBL" id="AKU80173.1"/>
    </source>
</evidence>
<feature type="transmembrane region" description="Helical" evidence="1">
    <location>
        <begin position="64"/>
        <end position="89"/>
    </location>
</feature>
<feature type="transmembrane region" description="Helical" evidence="1">
    <location>
        <begin position="95"/>
        <end position="117"/>
    </location>
</feature>
<dbReference type="Proteomes" id="UP000067243">
    <property type="component" value="Chromosome"/>
</dbReference>
<gene>
    <name evidence="2" type="ORF">STURON_00927</name>
</gene>
<accession>A0A0K1P7B1</accession>
<feature type="transmembrane region" description="Helical" evidence="1">
    <location>
        <begin position="6"/>
        <end position="28"/>
    </location>
</feature>
<organism evidence="2 3">
    <name type="scientific">Spiroplasma turonicum</name>
    <dbReference type="NCBI Taxonomy" id="216946"/>
    <lineage>
        <taxon>Bacteria</taxon>
        <taxon>Bacillati</taxon>
        <taxon>Mycoplasmatota</taxon>
        <taxon>Mollicutes</taxon>
        <taxon>Entomoplasmatales</taxon>
        <taxon>Spiroplasmataceae</taxon>
        <taxon>Spiroplasma</taxon>
    </lineage>
</organism>
<dbReference type="PATRIC" id="fig|216946.3.peg.957"/>
<evidence type="ECO:0000256" key="1">
    <source>
        <dbReference type="SAM" id="Phobius"/>
    </source>
</evidence>
<dbReference type="KEGG" id="stur:STURON_00927"/>
<protein>
    <recommendedName>
        <fullName evidence="4">Transmembrane protein</fullName>
    </recommendedName>
</protein>
<sequence>MEEFIVLITLIIYLVSIFIVSYTSYSLFKFKAIFDWFSINNFFNDLLPKFDYNKTNLYTYKTKALILLIDIILFIFINLIFVIIGIFLINIKYYIIFFLLMGIISFFKFFIYILLIIKLKIKFRRNPSETEDDCISYFKSIQDIYNYNELINYELIDDSAFLWGNNKIVEINTYKTSLEKIIKKIKIKDTKTIYLKFMFVFKNYLSNISIYGSKINWEGKIIIKINKENSNLLLLKKALISNFLYYMNKNI</sequence>
<keyword evidence="3" id="KW-1185">Reference proteome</keyword>
<reference evidence="2 3" key="1">
    <citation type="journal article" date="2015" name="Genome Announc.">
        <title>Complete Genome Sequence of Spiroplasma turonicum Strain Tab4cT, a Parasite of a Horse Fly, Haematopota sp. (Diptera: Tabanidae).</title>
        <authorList>
            <person name="Davis R.E."/>
            <person name="Shao J."/>
            <person name="Zhao Y."/>
            <person name="Gasparich G.E."/>
            <person name="Gaynor B.J."/>
            <person name="Donofrio N."/>
        </authorList>
    </citation>
    <scope>NUCLEOTIDE SEQUENCE [LARGE SCALE GENOMIC DNA]</scope>
    <source>
        <strain evidence="2 3">Tab4c</strain>
    </source>
</reference>
<keyword evidence="1" id="KW-0812">Transmembrane</keyword>
<name>A0A0K1P7B1_9MOLU</name>
<proteinExistence type="predicted"/>
<keyword evidence="1" id="KW-1133">Transmembrane helix</keyword>
<dbReference type="RefSeq" id="WP_075048738.1">
    <property type="nucleotide sequence ID" value="NZ_CP012328.1"/>
</dbReference>
<keyword evidence="1" id="KW-0472">Membrane</keyword>
<dbReference type="AlphaFoldDB" id="A0A0K1P7B1"/>
<evidence type="ECO:0000313" key="3">
    <source>
        <dbReference type="Proteomes" id="UP000067243"/>
    </source>
</evidence>
<dbReference type="EMBL" id="CP012328">
    <property type="protein sequence ID" value="AKU80173.1"/>
    <property type="molecule type" value="Genomic_DNA"/>
</dbReference>